<keyword evidence="1" id="KW-0732">Signal</keyword>
<dbReference type="InterPro" id="IPR013783">
    <property type="entry name" value="Ig-like_fold"/>
</dbReference>
<dbReference type="InterPro" id="IPR007110">
    <property type="entry name" value="Ig-like_dom"/>
</dbReference>
<dbReference type="STRING" id="662367.SAMN05216167_101548"/>
<evidence type="ECO:0000259" key="2">
    <source>
        <dbReference type="PROSITE" id="PS50835"/>
    </source>
</evidence>
<gene>
    <name evidence="3" type="ORF">SAMN05216167_101548</name>
</gene>
<dbReference type="Gene3D" id="2.60.40.10">
    <property type="entry name" value="Immunoglobulins"/>
    <property type="match status" value="2"/>
</dbReference>
<dbReference type="AlphaFoldDB" id="A0A1I1GSZ4"/>
<organism evidence="3 4">
    <name type="scientific">Spirosoma endophyticum</name>
    <dbReference type="NCBI Taxonomy" id="662367"/>
    <lineage>
        <taxon>Bacteria</taxon>
        <taxon>Pseudomonadati</taxon>
        <taxon>Bacteroidota</taxon>
        <taxon>Cytophagia</taxon>
        <taxon>Cytophagales</taxon>
        <taxon>Cytophagaceae</taxon>
        <taxon>Spirosoma</taxon>
    </lineage>
</organism>
<dbReference type="RefSeq" id="WP_093822895.1">
    <property type="nucleotide sequence ID" value="NZ_FOLQ01000001.1"/>
</dbReference>
<evidence type="ECO:0000256" key="1">
    <source>
        <dbReference type="SAM" id="SignalP"/>
    </source>
</evidence>
<dbReference type="NCBIfam" id="TIGR04131">
    <property type="entry name" value="Bac_Flav_CTERM"/>
    <property type="match status" value="1"/>
</dbReference>
<dbReference type="InterPro" id="IPR026341">
    <property type="entry name" value="T9SS_type_B"/>
</dbReference>
<name>A0A1I1GSZ4_9BACT</name>
<feature type="chain" id="PRO_5011594690" evidence="1">
    <location>
        <begin position="24"/>
        <end position="788"/>
    </location>
</feature>
<feature type="signal peptide" evidence="1">
    <location>
        <begin position="1"/>
        <end position="23"/>
    </location>
</feature>
<dbReference type="Proteomes" id="UP000198598">
    <property type="component" value="Unassembled WGS sequence"/>
</dbReference>
<reference evidence="3 4" key="1">
    <citation type="submission" date="2016-10" db="EMBL/GenBank/DDBJ databases">
        <authorList>
            <person name="de Groot N.N."/>
        </authorList>
    </citation>
    <scope>NUCLEOTIDE SEQUENCE [LARGE SCALE GENOMIC DNA]</scope>
    <source>
        <strain evidence="3 4">DSM 26130</strain>
    </source>
</reference>
<dbReference type="PROSITE" id="PS50835">
    <property type="entry name" value="IG_LIKE"/>
    <property type="match status" value="1"/>
</dbReference>
<evidence type="ECO:0000313" key="3">
    <source>
        <dbReference type="EMBL" id="SFC14626.1"/>
    </source>
</evidence>
<feature type="domain" description="Ig-like" evidence="2">
    <location>
        <begin position="298"/>
        <end position="384"/>
    </location>
</feature>
<dbReference type="Pfam" id="PF13585">
    <property type="entry name" value="CHU_C"/>
    <property type="match status" value="1"/>
</dbReference>
<dbReference type="EMBL" id="FOLQ01000001">
    <property type="protein sequence ID" value="SFC14626.1"/>
    <property type="molecule type" value="Genomic_DNA"/>
</dbReference>
<protein>
    <submittedName>
        <fullName evidence="3">Gliding motility-associated C-terminal domain-containing protein</fullName>
    </submittedName>
</protein>
<evidence type="ECO:0000313" key="4">
    <source>
        <dbReference type="Proteomes" id="UP000198598"/>
    </source>
</evidence>
<proteinExistence type="predicted"/>
<accession>A0A1I1GSZ4</accession>
<dbReference type="OrthoDB" id="1490014at2"/>
<sequence length="788" mass="84705">MRISTFPFLLWLLLLSLSIPALATHQVGGQIEMRYIGDVQGHYQITVTQYIEDGTRGAATQATSGMLGIFRKSDNRQMTTFVVTQTGSKQPVVYANEFCAAQRNLRFVVITYQATIQLAPGSYNDPQGYYISYQTRNRNAGINNISNPDQTGFTFYLEFPALQQNGLYFTNSSPHFGTINGEYVCIGDPFKFPFGGTDPDGDELRYSMVTPLNQKGTNQNAISAGPYPDVSWLSGFSASNAMPGSPTLSVNAKTGQLTVTATQLGLFVFAVKVEEYRGGVKIGEVRRDFQLLVVECPPQTTPEPTVQIMDRPKVTTTTICTGESTVLVATVNLDWNYQWRRDGTNIVGATNATLTVRDEGQYTLLVSQKAVCSKSGDSDTLTVKQISAKAKISTLGHLCATTGFAILTAVGDTGLAYQWYRDNQALPGQTTDTLFTTEPGRYFAALTQKTVGCKASSDTTSLERSAAVQALIKSASGQNRICPNDSLALNASGGEAYKWQKDGTKVGGNGSQYTTRTAGIFSVTATDSYGCDGTSPALTITQLAPLLVTLDSIPGVCGPDNPVYTLVGSPPGGEFAGVGVTGNQFSPKSADIGDHKLTYTVKAAPECAGTVATRVAVVAPIPTIKLIDSLTTYKGNTFTLDPVYTGNPNQFQWTPATYLDNPSLGNPSIMSIDNDITYMLEVKNSTGCAAKDTIHITVYNGVWIPDAFSPNGDGLNDVWDLPGIEAFPDAEVTIFNRWGEVIYSSAKGYPNPFDGTLNGASLPVGVYAYTLRTTASRPVRKGRLVLVR</sequence>
<keyword evidence="4" id="KW-1185">Reference proteome</keyword>